<sequence>MFRRLAEAFQDSGNSGSNDGSHGQYINSQNKYFNSLPNMILSGTSGLKGFDTATQSVDTMGQGYQQPVVKNPNNIFIQDSSPDLNKMAKQCSASSLDQLIAMKNPNAAIGCGWLYTPPNQGSPYPVVSQGFIGNSAAPLQNYNPPDYKKYFFDLQLAKKQMLLDKCKALKACSDVDSDVFNGTCGYCGDTNQGVPIDTVGQPLYGGDPLGSCSPQSIVISSINCPPPPGSGPGPQPVIDKTCQSINGRLSATCLYDKLLTAGCSDNGSLAIALSGSPDPSDYISNIRNGDAVKIYNRVANPPLNLDVFSQGATTVDVVLQEARQLSGNTKLPSNTATGAAARDLCLQKGAINGYNFCLDLPDTTPPPFDMGCLQQIFRKMGGQPTGTAYPNTNTMPTYNSMGTLSAVKQYINTLIQGMNSTDYTTQRTAMIQFLGISPERLITRAPYQQGVEVIWMLARPGYPNQVSAILKRTIETDIVQFTPGSTGIIPQLASTAPGLSQFVSMIQLFDVRAPSDFTTKFSITIDDGFFVAVNQPPNIATSAFNTLYVDQTGLFANLSIQGPTNYISGSCSNYFAATPNITKLYYSDAGGGGHTFQMTTTACSGSSSFTPPYYSLTLEPRAPFLNFEVLQDGGTFDDTRNPGMFNNLISQGSLEFHNRPEERNSVPGNKGFIRLTNNSSILNLTNIAYQAWGTCTFAFRIQSMPIKDSLFTFWVFNKLCAFYLVPLNGSTAQIRVQTNMTPDNTMYDGPTNFNIQLGTWYYMEVAQRSDGFDVFCDSINNIIKNGNYTTQNTKITNSGPITTTNNYGLSAPGQYSCNVAIGGKAGGLNFANSSFQFDLAWMHFFDYYISTADVIKDCKTSWQFTQFPDSLNTYKTSG</sequence>
<dbReference type="AlphaFoldDB" id="A0A6C0DVM3"/>
<name>A0A6C0DVM3_9ZZZZ</name>
<organism evidence="1">
    <name type="scientific">viral metagenome</name>
    <dbReference type="NCBI Taxonomy" id="1070528"/>
    <lineage>
        <taxon>unclassified sequences</taxon>
        <taxon>metagenomes</taxon>
        <taxon>organismal metagenomes</taxon>
    </lineage>
</organism>
<proteinExistence type="predicted"/>
<accession>A0A6C0DVM3</accession>
<reference evidence="1" key="1">
    <citation type="journal article" date="2020" name="Nature">
        <title>Giant virus diversity and host interactions through global metagenomics.</title>
        <authorList>
            <person name="Schulz F."/>
            <person name="Roux S."/>
            <person name="Paez-Espino D."/>
            <person name="Jungbluth S."/>
            <person name="Walsh D.A."/>
            <person name="Denef V.J."/>
            <person name="McMahon K.D."/>
            <person name="Konstantinidis K.T."/>
            <person name="Eloe-Fadrosh E.A."/>
            <person name="Kyrpides N.C."/>
            <person name="Woyke T."/>
        </authorList>
    </citation>
    <scope>NUCLEOTIDE SEQUENCE</scope>
    <source>
        <strain evidence="1">GVMAG-M-3300023174-60</strain>
    </source>
</reference>
<dbReference type="EMBL" id="MN739677">
    <property type="protein sequence ID" value="QHT20420.1"/>
    <property type="molecule type" value="Genomic_DNA"/>
</dbReference>
<evidence type="ECO:0000313" key="1">
    <source>
        <dbReference type="EMBL" id="QHT20420.1"/>
    </source>
</evidence>
<protein>
    <submittedName>
        <fullName evidence="1">Uncharacterized protein</fullName>
    </submittedName>
</protein>